<dbReference type="Gene3D" id="1.20.1440.60">
    <property type="entry name" value="23S rRNA-intervening sequence"/>
    <property type="match status" value="1"/>
</dbReference>
<evidence type="ECO:0000313" key="1">
    <source>
        <dbReference type="EMBL" id="OHA01350.1"/>
    </source>
</evidence>
<dbReference type="EMBL" id="MHQJ01000018">
    <property type="protein sequence ID" value="OHA01350.1"/>
    <property type="molecule type" value="Genomic_DNA"/>
</dbReference>
<accession>A0A1G2KPM0</accession>
<dbReference type="InterPro" id="IPR012657">
    <property type="entry name" value="23S_rRNA-intervening_sequence"/>
</dbReference>
<dbReference type="STRING" id="1802271.A3C11_01730"/>
<evidence type="ECO:0008006" key="3">
    <source>
        <dbReference type="Google" id="ProtNLM"/>
    </source>
</evidence>
<dbReference type="SUPFAM" id="SSF158446">
    <property type="entry name" value="IVS-encoded protein-like"/>
    <property type="match status" value="1"/>
</dbReference>
<name>A0A1G2KPM0_9BACT</name>
<dbReference type="Pfam" id="PF05635">
    <property type="entry name" value="23S_rRNA_IVP"/>
    <property type="match status" value="1"/>
</dbReference>
<protein>
    <recommendedName>
        <fullName evidence="3">Four helix bundle protein</fullName>
    </recommendedName>
</protein>
<comment type="caution">
    <text evidence="1">The sequence shown here is derived from an EMBL/GenBank/DDBJ whole genome shotgun (WGS) entry which is preliminary data.</text>
</comment>
<dbReference type="PANTHER" id="PTHR38471:SF2">
    <property type="entry name" value="FOUR HELIX BUNDLE PROTEIN"/>
    <property type="match status" value="1"/>
</dbReference>
<organism evidence="1 2">
    <name type="scientific">Candidatus Sungbacteria bacterium RIFCSPHIGHO2_02_FULL_49_12</name>
    <dbReference type="NCBI Taxonomy" id="1802271"/>
    <lineage>
        <taxon>Bacteria</taxon>
        <taxon>Candidatus Sungiibacteriota</taxon>
    </lineage>
</organism>
<dbReference type="CDD" id="cd16377">
    <property type="entry name" value="23S_rRNA_IVP_like"/>
    <property type="match status" value="1"/>
</dbReference>
<gene>
    <name evidence="1" type="ORF">A3C11_01730</name>
</gene>
<dbReference type="NCBIfam" id="TIGR02436">
    <property type="entry name" value="four helix bundle protein"/>
    <property type="match status" value="1"/>
</dbReference>
<dbReference type="InterPro" id="IPR036583">
    <property type="entry name" value="23S_rRNA_IVS_sf"/>
</dbReference>
<dbReference type="PANTHER" id="PTHR38471">
    <property type="entry name" value="FOUR HELIX BUNDLE PROTEIN"/>
    <property type="match status" value="1"/>
</dbReference>
<proteinExistence type="predicted"/>
<sequence length="118" mass="13752">MEFSSFRSLDLYKKADLLVLCIYRVTKKFPRDEIFGLTSQMRRASVSVVANIVEGYGRRTANDKSQFYYIARGSLHEVEYYIDLALRLDYLDKEAHSELKTLRDDVGKLLKGFIDSIR</sequence>
<reference evidence="1 2" key="1">
    <citation type="journal article" date="2016" name="Nat. Commun.">
        <title>Thousands of microbial genomes shed light on interconnected biogeochemical processes in an aquifer system.</title>
        <authorList>
            <person name="Anantharaman K."/>
            <person name="Brown C.T."/>
            <person name="Hug L.A."/>
            <person name="Sharon I."/>
            <person name="Castelle C.J."/>
            <person name="Probst A.J."/>
            <person name="Thomas B.C."/>
            <person name="Singh A."/>
            <person name="Wilkins M.J."/>
            <person name="Karaoz U."/>
            <person name="Brodie E.L."/>
            <person name="Williams K.H."/>
            <person name="Hubbard S.S."/>
            <person name="Banfield J.F."/>
        </authorList>
    </citation>
    <scope>NUCLEOTIDE SEQUENCE [LARGE SCALE GENOMIC DNA]</scope>
</reference>
<dbReference type="AlphaFoldDB" id="A0A1G2KPM0"/>
<dbReference type="Proteomes" id="UP000177362">
    <property type="component" value="Unassembled WGS sequence"/>
</dbReference>
<evidence type="ECO:0000313" key="2">
    <source>
        <dbReference type="Proteomes" id="UP000177362"/>
    </source>
</evidence>